<dbReference type="Proteomes" id="UP001140234">
    <property type="component" value="Unassembled WGS sequence"/>
</dbReference>
<evidence type="ECO:0000313" key="1">
    <source>
        <dbReference type="EMBL" id="KAJ2767416.1"/>
    </source>
</evidence>
<name>A0ACC1JUM8_9FUNG</name>
<evidence type="ECO:0000313" key="2">
    <source>
        <dbReference type="Proteomes" id="UP001140234"/>
    </source>
</evidence>
<gene>
    <name evidence="1" type="primary">HLJ1</name>
    <name evidence="1" type="ORF">IWQ57_003955</name>
</gene>
<dbReference type="EMBL" id="JANBUJ010001428">
    <property type="protein sequence ID" value="KAJ2767416.1"/>
    <property type="molecule type" value="Genomic_DNA"/>
</dbReference>
<comment type="caution">
    <text evidence="1">The sequence shown here is derived from an EMBL/GenBank/DDBJ whole genome shotgun (WGS) entry which is preliminary data.</text>
</comment>
<proteinExistence type="predicted"/>
<accession>A0ACC1JUM8</accession>
<reference evidence="1" key="1">
    <citation type="submission" date="2022-07" db="EMBL/GenBank/DDBJ databases">
        <title>Phylogenomic reconstructions and comparative analyses of Kickxellomycotina fungi.</title>
        <authorList>
            <person name="Reynolds N.K."/>
            <person name="Stajich J.E."/>
            <person name="Barry K."/>
            <person name="Grigoriev I.V."/>
            <person name="Crous P."/>
            <person name="Smith M.E."/>
        </authorList>
    </citation>
    <scope>NUCLEOTIDE SEQUENCE</scope>
    <source>
        <strain evidence="1">CBS 109366</strain>
    </source>
</reference>
<keyword evidence="2" id="KW-1185">Reference proteome</keyword>
<sequence>MEVNRDEAERALALAQQRWESGDQAAALRLARKSHSLYPTDGSKALVERYAAGGAAPRAAPQAGGSRAGLRSRTRAAESEATDEKAGGQRAYTTEQAQAVRTAMAAKNDYYKLLGVAATATDAELKKAYRKSALMFHPDKNTAPGADEAFKLVAHAFTVLSDGDKRAHYDRFGSDARDTPAGAHAQYARHSPFGGGARFRTMDDEISPEDLFNMFFGGNFGQFNVQFGPNGAFAQQRGARFARAQQQQQQQQQQADRGGGLWSACLQLLPLVLLVVSFFASSLGTLLFGGDTTPTFAFERTAKYASSRTTNARNVAYWVNPGEFTRAAFDRSPSRLWQFERDVEAHYISRLQRLCRQEQDHKRNQVYLAQGWFGFGADRERLAAAEAIPMPACDELRRFR</sequence>
<protein>
    <submittedName>
        <fullName evidence="1">Chaperone protein dnaJ</fullName>
    </submittedName>
</protein>
<organism evidence="1 2">
    <name type="scientific">Coemansia nantahalensis</name>
    <dbReference type="NCBI Taxonomy" id="2789366"/>
    <lineage>
        <taxon>Eukaryota</taxon>
        <taxon>Fungi</taxon>
        <taxon>Fungi incertae sedis</taxon>
        <taxon>Zoopagomycota</taxon>
        <taxon>Kickxellomycotina</taxon>
        <taxon>Kickxellomycetes</taxon>
        <taxon>Kickxellales</taxon>
        <taxon>Kickxellaceae</taxon>
        <taxon>Coemansia</taxon>
    </lineage>
</organism>